<feature type="compositionally biased region" description="Basic and acidic residues" evidence="4">
    <location>
        <begin position="224"/>
        <end position="244"/>
    </location>
</feature>
<dbReference type="Pfam" id="PF05205">
    <property type="entry name" value="COMPASS-Shg1"/>
    <property type="match status" value="1"/>
</dbReference>
<dbReference type="InterPro" id="IPR055264">
    <property type="entry name" value="BOD1/SHG1_dom"/>
</dbReference>
<dbReference type="OrthoDB" id="7605699at2759"/>
<sequence>MAGLPPGDPQLVSMIVNHLKTQGLFDQFRRDCLADVDTKPAYLNLKQRVDNFVSNHLSNHTWSPHLNKNQLRNNIRQLVLQSGMLEQGVDRIVAQTVDPKVNHIFRPQVERVVRQFLFPGSCSEEEPPPPPPPSAEIKPDSSIPEQASSSAPTTTAASDAMSILDTITSLNHEASVRASTDRGRRDEPMMGEEGEQDMCIVEEGDSHHEDEEEELASEVQALEVKTEDTQEEVDLGKEGLIEEVKMEEEESGTLEQTEEEKDKAASQTTGKPMEEKQDEDLLKSPSQDKQKARERIKEEYFLEDSDLDGLSDITVSSVHTSDLSSFEEQSEDDGLSDSSEEGELPSDDQDENAEKKPTDAEEVERKPRRKAYVHKPFLYSRYYSDSDDEVTVEERRKSVAKDKEERLLKRQQNRERMEERRKQKAAQAEEQDQNKQNLPRAKEARKERKVLEKKMALNRKRKLDSRPIPLKPPQPKLMRNLSESASSDERNRRMSGSISEDSSEPKKLSEKSRTHSFILELEQGSQEALKPRTSGKFDRLSRKEPHPKERKDKERSLSDERFKLKQKQEKKSEQQAEESQQKEAVKVSSEDKGEKKPKIKSEKKMAGTTREGKSSEGVAEEGPKDAAVKKARAPSIDTVKTEKDKIREKGKDKVKGEKALAKSEFKQLLRHDSAGSSEDRSDMEPGSDSSKRKDKPSKEVLKRSKSHTENRPGDKLKSKTEGKDGEKEKSKADQDSQKSIKSGSEMDKDSKRVKPTEKVRTVDKSKSKSKEETKTPSLSKTDNRVQSSAAKPEASKEKRKEVKEQPKVPEELPQEKSEIKTAKKKTEKKDKVPEKTDDNEEEKKTPREDKSDKSSMSSVSSLDAEEQPKKPSLLQETSTDSDPVTTVTTPYSDDTCDALSDITPEPPEGDTESRLSEIPVLPAEADALLALMDVCASAEARLPPEEPETLLQDADLMKEAALTLLSMDPKGASKIIPPNKGEAPKESQTARQLEETPEAEPKEQTAAEAEPMMKLLQINLFQIWMKLKLQKSLLRNSWMETRHRQQHQLATKCQKTLEKPQMKALLQLILLSKSQIFPLNKSQKFRLNEAEEVVADDDQDKMDVDHSEAESKTVEEETLPQKRVIHKL</sequence>
<feature type="domain" description="BOD1/SHG1" evidence="5">
    <location>
        <begin position="15"/>
        <end position="110"/>
    </location>
</feature>
<feature type="compositionally biased region" description="Basic and acidic residues" evidence="4">
    <location>
        <begin position="272"/>
        <end position="300"/>
    </location>
</feature>
<accession>A0A7J5XP89</accession>
<feature type="compositionally biased region" description="Acidic residues" evidence="4">
    <location>
        <begin position="189"/>
        <end position="203"/>
    </location>
</feature>
<keyword evidence="3" id="KW-0158">Chromosome</keyword>
<feature type="compositionally biased region" description="Basic and acidic residues" evidence="4">
    <location>
        <begin position="1101"/>
        <end position="1115"/>
    </location>
</feature>
<feature type="region of interest" description="Disordered" evidence="4">
    <location>
        <begin position="171"/>
        <end position="915"/>
    </location>
</feature>
<dbReference type="AlphaFoldDB" id="A0A7J5XP89"/>
<feature type="compositionally biased region" description="Acidic residues" evidence="4">
    <location>
        <begin position="245"/>
        <end position="259"/>
    </location>
</feature>
<dbReference type="PANTHER" id="PTHR47391:SF1">
    <property type="entry name" value="BIORIENTATION OF CHROMOSOMES IN CELL DIVISION 1 LIKE 1"/>
    <property type="match status" value="1"/>
</dbReference>
<feature type="compositionally biased region" description="Basic and acidic residues" evidence="4">
    <location>
        <begin position="392"/>
        <end position="421"/>
    </location>
</feature>
<evidence type="ECO:0000313" key="7">
    <source>
        <dbReference type="Proteomes" id="UP000518266"/>
    </source>
</evidence>
<feature type="region of interest" description="Disordered" evidence="4">
    <location>
        <begin position="969"/>
        <end position="1007"/>
    </location>
</feature>
<dbReference type="InterPro" id="IPR043244">
    <property type="entry name" value="BOD1L1"/>
</dbReference>
<feature type="compositionally biased region" description="Low complexity" evidence="4">
    <location>
        <begin position="147"/>
        <end position="157"/>
    </location>
</feature>
<feature type="compositionally biased region" description="Low complexity" evidence="4">
    <location>
        <begin position="877"/>
        <end position="893"/>
    </location>
</feature>
<feature type="compositionally biased region" description="Basic and acidic residues" evidence="4">
    <location>
        <begin position="179"/>
        <end position="188"/>
    </location>
</feature>
<feature type="compositionally biased region" description="Basic and acidic residues" evidence="4">
    <location>
        <begin position="440"/>
        <end position="455"/>
    </location>
</feature>
<keyword evidence="7" id="KW-1185">Reference proteome</keyword>
<evidence type="ECO:0000256" key="1">
    <source>
        <dbReference type="ARBA" id="ARBA00004286"/>
    </source>
</evidence>
<evidence type="ECO:0000256" key="2">
    <source>
        <dbReference type="ARBA" id="ARBA00008463"/>
    </source>
</evidence>
<feature type="compositionally biased region" description="Acidic residues" evidence="4">
    <location>
        <begin position="328"/>
        <end position="351"/>
    </location>
</feature>
<protein>
    <recommendedName>
        <fullName evidence="5">BOD1/SHG1 domain-containing protein</fullName>
    </recommendedName>
</protein>
<evidence type="ECO:0000313" key="6">
    <source>
        <dbReference type="EMBL" id="KAF3838683.1"/>
    </source>
</evidence>
<reference evidence="6 7" key="1">
    <citation type="submission" date="2020-03" db="EMBL/GenBank/DDBJ databases">
        <title>Dissostichus mawsoni Genome sequencing and assembly.</title>
        <authorList>
            <person name="Park H."/>
        </authorList>
    </citation>
    <scope>NUCLEOTIDE SEQUENCE [LARGE SCALE GENOMIC DNA]</scope>
    <source>
        <strain evidence="6">DM0001</strain>
        <tissue evidence="6">Muscle</tissue>
    </source>
</reference>
<evidence type="ECO:0000259" key="5">
    <source>
        <dbReference type="Pfam" id="PF05205"/>
    </source>
</evidence>
<comment type="caution">
    <text evidence="6">The sequence shown here is derived from an EMBL/GenBank/DDBJ whole genome shotgun (WGS) entry which is preliminary data.</text>
</comment>
<comment type="similarity">
    <text evidence="2">Belongs to the BOD1 family.</text>
</comment>
<evidence type="ECO:0000256" key="3">
    <source>
        <dbReference type="ARBA" id="ARBA00022454"/>
    </source>
</evidence>
<dbReference type="EMBL" id="JAAKFY010000022">
    <property type="protein sequence ID" value="KAF3838683.1"/>
    <property type="molecule type" value="Genomic_DNA"/>
</dbReference>
<dbReference type="Proteomes" id="UP000518266">
    <property type="component" value="Unassembled WGS sequence"/>
</dbReference>
<feature type="region of interest" description="Disordered" evidence="4">
    <location>
        <begin position="120"/>
        <end position="157"/>
    </location>
</feature>
<feature type="compositionally biased region" description="Basic and acidic residues" evidence="4">
    <location>
        <begin position="793"/>
        <end position="821"/>
    </location>
</feature>
<organism evidence="6 7">
    <name type="scientific">Dissostichus mawsoni</name>
    <name type="common">Antarctic cod</name>
    <dbReference type="NCBI Taxonomy" id="36200"/>
    <lineage>
        <taxon>Eukaryota</taxon>
        <taxon>Metazoa</taxon>
        <taxon>Chordata</taxon>
        <taxon>Craniata</taxon>
        <taxon>Vertebrata</taxon>
        <taxon>Euteleostomi</taxon>
        <taxon>Actinopterygii</taxon>
        <taxon>Neopterygii</taxon>
        <taxon>Teleostei</taxon>
        <taxon>Neoteleostei</taxon>
        <taxon>Acanthomorphata</taxon>
        <taxon>Eupercaria</taxon>
        <taxon>Perciformes</taxon>
        <taxon>Notothenioidei</taxon>
        <taxon>Nototheniidae</taxon>
        <taxon>Dissostichus</taxon>
    </lineage>
</organism>
<feature type="compositionally biased region" description="Basic and acidic residues" evidence="4">
    <location>
        <begin position="352"/>
        <end position="365"/>
    </location>
</feature>
<feature type="compositionally biased region" description="Polar residues" evidence="4">
    <location>
        <begin position="313"/>
        <end position="326"/>
    </location>
</feature>
<feature type="compositionally biased region" description="Basic and acidic residues" evidence="4">
    <location>
        <begin position="827"/>
        <end position="853"/>
    </location>
</feature>
<feature type="compositionally biased region" description="Basic and acidic residues" evidence="4">
    <location>
        <begin position="696"/>
        <end position="774"/>
    </location>
</feature>
<gene>
    <name evidence="6" type="ORF">F7725_010451</name>
</gene>
<proteinExistence type="inferred from homology"/>
<dbReference type="GO" id="GO:0005694">
    <property type="term" value="C:chromosome"/>
    <property type="evidence" value="ECO:0007669"/>
    <property type="project" value="UniProtKB-SubCell"/>
</dbReference>
<feature type="compositionally biased region" description="Basic and acidic residues" evidence="4">
    <location>
        <begin position="535"/>
        <end position="614"/>
    </location>
</feature>
<feature type="compositionally biased region" description="Basic and acidic residues" evidence="4">
    <location>
        <begin position="503"/>
        <end position="513"/>
    </location>
</feature>
<feature type="compositionally biased region" description="Basic and acidic residues" evidence="4">
    <location>
        <begin position="639"/>
        <end position="683"/>
    </location>
</feature>
<evidence type="ECO:0000256" key="4">
    <source>
        <dbReference type="SAM" id="MobiDB-lite"/>
    </source>
</evidence>
<feature type="region of interest" description="Disordered" evidence="4">
    <location>
        <begin position="1096"/>
        <end position="1128"/>
    </location>
</feature>
<comment type="subcellular location">
    <subcellularLocation>
        <location evidence="1">Chromosome</location>
    </subcellularLocation>
</comment>
<dbReference type="PANTHER" id="PTHR47391">
    <property type="entry name" value="BIORIENTATION OF CHROMOSOMES IN CELL DIVISION 1 LIKE 1"/>
    <property type="match status" value="1"/>
</dbReference>
<name>A0A7J5XP89_DISMA</name>